<name>A0A4R6V2R1_9ACTN</name>
<dbReference type="OrthoDB" id="8222629at2"/>
<keyword evidence="3" id="KW-0804">Transcription</keyword>
<evidence type="ECO:0000256" key="4">
    <source>
        <dbReference type="PROSITE-ProRule" id="PRU00335"/>
    </source>
</evidence>
<organism evidence="6 7">
    <name type="scientific">Actinorugispora endophytica</name>
    <dbReference type="NCBI Taxonomy" id="1605990"/>
    <lineage>
        <taxon>Bacteria</taxon>
        <taxon>Bacillati</taxon>
        <taxon>Actinomycetota</taxon>
        <taxon>Actinomycetes</taxon>
        <taxon>Streptosporangiales</taxon>
        <taxon>Nocardiopsidaceae</taxon>
        <taxon>Actinorugispora</taxon>
    </lineage>
</organism>
<feature type="DNA-binding region" description="H-T-H motif" evidence="4">
    <location>
        <begin position="35"/>
        <end position="54"/>
    </location>
</feature>
<evidence type="ECO:0000313" key="6">
    <source>
        <dbReference type="EMBL" id="TDQ54263.1"/>
    </source>
</evidence>
<accession>A0A4R6V2R1</accession>
<evidence type="ECO:0000256" key="2">
    <source>
        <dbReference type="ARBA" id="ARBA00023125"/>
    </source>
</evidence>
<keyword evidence="1" id="KW-0805">Transcription regulation</keyword>
<evidence type="ECO:0000256" key="1">
    <source>
        <dbReference type="ARBA" id="ARBA00023015"/>
    </source>
</evidence>
<dbReference type="InterPro" id="IPR050109">
    <property type="entry name" value="HTH-type_TetR-like_transc_reg"/>
</dbReference>
<dbReference type="RefSeq" id="WP_133740263.1">
    <property type="nucleotide sequence ID" value="NZ_SNYN01000002.1"/>
</dbReference>
<sequence>MSADGRRRDGRDLRQALIDAASAMLQEAQPTPAPSLRAVARACGVSPTAVYLHFDSWAALIDAVLQQHFADARARVESALRGVEGPRERLDAFALVYVTWGLEHQGPYQLLFGSMEWLKETDEVSAWLEGCVDSMAGDLLAVGAADDRADALKRVEWLWVALDGLISLRRRKGRYPAHRSVAEDVAGMVEVFAGPAAGGPGAG</sequence>
<dbReference type="InterPro" id="IPR001647">
    <property type="entry name" value="HTH_TetR"/>
</dbReference>
<dbReference type="Gene3D" id="1.10.357.10">
    <property type="entry name" value="Tetracycline Repressor, domain 2"/>
    <property type="match status" value="1"/>
</dbReference>
<comment type="caution">
    <text evidence="6">The sequence shown here is derived from an EMBL/GenBank/DDBJ whole genome shotgun (WGS) entry which is preliminary data.</text>
</comment>
<dbReference type="PANTHER" id="PTHR30055">
    <property type="entry name" value="HTH-TYPE TRANSCRIPTIONAL REGULATOR RUTR"/>
    <property type="match status" value="1"/>
</dbReference>
<dbReference type="InterPro" id="IPR036271">
    <property type="entry name" value="Tet_transcr_reg_TetR-rel_C_sf"/>
</dbReference>
<evidence type="ECO:0000313" key="7">
    <source>
        <dbReference type="Proteomes" id="UP000295281"/>
    </source>
</evidence>
<protein>
    <submittedName>
        <fullName evidence="6">TetR family transcriptional regulator</fullName>
    </submittedName>
</protein>
<dbReference type="InterPro" id="IPR009057">
    <property type="entry name" value="Homeodomain-like_sf"/>
</dbReference>
<proteinExistence type="predicted"/>
<dbReference type="GO" id="GO:0000976">
    <property type="term" value="F:transcription cis-regulatory region binding"/>
    <property type="evidence" value="ECO:0007669"/>
    <property type="project" value="TreeGrafter"/>
</dbReference>
<dbReference type="EMBL" id="SNYN01000002">
    <property type="protein sequence ID" value="TDQ54263.1"/>
    <property type="molecule type" value="Genomic_DNA"/>
</dbReference>
<keyword evidence="7" id="KW-1185">Reference proteome</keyword>
<dbReference type="Pfam" id="PF00440">
    <property type="entry name" value="TetR_N"/>
    <property type="match status" value="1"/>
</dbReference>
<dbReference type="InterPro" id="IPR025996">
    <property type="entry name" value="MT1864/Rv1816-like_C"/>
</dbReference>
<dbReference type="AlphaFoldDB" id="A0A4R6V2R1"/>
<keyword evidence="2 4" id="KW-0238">DNA-binding</keyword>
<gene>
    <name evidence="6" type="ORF">EV190_10296</name>
</gene>
<dbReference type="Proteomes" id="UP000295281">
    <property type="component" value="Unassembled WGS sequence"/>
</dbReference>
<dbReference type="PROSITE" id="PS50977">
    <property type="entry name" value="HTH_TETR_2"/>
    <property type="match status" value="1"/>
</dbReference>
<dbReference type="SUPFAM" id="SSF46689">
    <property type="entry name" value="Homeodomain-like"/>
    <property type="match status" value="1"/>
</dbReference>
<dbReference type="GO" id="GO:0003700">
    <property type="term" value="F:DNA-binding transcription factor activity"/>
    <property type="evidence" value="ECO:0007669"/>
    <property type="project" value="TreeGrafter"/>
</dbReference>
<evidence type="ECO:0000256" key="3">
    <source>
        <dbReference type="ARBA" id="ARBA00023163"/>
    </source>
</evidence>
<feature type="domain" description="HTH tetR-type" evidence="5">
    <location>
        <begin position="11"/>
        <end position="72"/>
    </location>
</feature>
<dbReference type="PANTHER" id="PTHR30055:SF234">
    <property type="entry name" value="HTH-TYPE TRANSCRIPTIONAL REGULATOR BETI"/>
    <property type="match status" value="1"/>
</dbReference>
<evidence type="ECO:0000259" key="5">
    <source>
        <dbReference type="PROSITE" id="PS50977"/>
    </source>
</evidence>
<dbReference type="Pfam" id="PF13305">
    <property type="entry name" value="TetR_C_33"/>
    <property type="match status" value="1"/>
</dbReference>
<reference evidence="6 7" key="1">
    <citation type="submission" date="2019-03" db="EMBL/GenBank/DDBJ databases">
        <title>Genomic Encyclopedia of Type Strains, Phase IV (KMG-IV): sequencing the most valuable type-strain genomes for metagenomic binning, comparative biology and taxonomic classification.</title>
        <authorList>
            <person name="Goeker M."/>
        </authorList>
    </citation>
    <scope>NUCLEOTIDE SEQUENCE [LARGE SCALE GENOMIC DNA]</scope>
    <source>
        <strain evidence="6 7">DSM 46770</strain>
    </source>
</reference>
<dbReference type="SUPFAM" id="SSF48498">
    <property type="entry name" value="Tetracyclin repressor-like, C-terminal domain"/>
    <property type="match status" value="1"/>
</dbReference>